<sequence length="183" mass="19709">MSTSKPGVDYTPPPEHSDLYTPLSREQLDIIQAVLINEDDALHASVLIAAASYPEVVHSPADNTEEDLTGVATIRALRQPAHIHLDAALWRINRAVNSETEPCYQRQLAGHEDGTAALRAIGLHLLEVGFAVAEEGDVDCTDVEAAISKAYGLPSHAPCVEHGGQHCESCEVPWPCTHVRPAP</sequence>
<organism evidence="1 2">
    <name type="scientific">Prauserella oleivorans</name>
    <dbReference type="NCBI Taxonomy" id="1478153"/>
    <lineage>
        <taxon>Bacteria</taxon>
        <taxon>Bacillati</taxon>
        <taxon>Actinomycetota</taxon>
        <taxon>Actinomycetes</taxon>
        <taxon>Pseudonocardiales</taxon>
        <taxon>Pseudonocardiaceae</taxon>
        <taxon>Prauserella</taxon>
    </lineage>
</organism>
<dbReference type="Proteomes" id="UP001597478">
    <property type="component" value="Unassembled WGS sequence"/>
</dbReference>
<proteinExistence type="predicted"/>
<comment type="caution">
    <text evidence="1">The sequence shown here is derived from an EMBL/GenBank/DDBJ whole genome shotgun (WGS) entry which is preliminary data.</text>
</comment>
<evidence type="ECO:0000313" key="2">
    <source>
        <dbReference type="Proteomes" id="UP001597478"/>
    </source>
</evidence>
<name>A0ABW5W933_9PSEU</name>
<evidence type="ECO:0000313" key="1">
    <source>
        <dbReference type="EMBL" id="MFD2800442.1"/>
    </source>
</evidence>
<reference evidence="2" key="1">
    <citation type="journal article" date="2019" name="Int. J. Syst. Evol. Microbiol.">
        <title>The Global Catalogue of Microorganisms (GCM) 10K type strain sequencing project: providing services to taxonomists for standard genome sequencing and annotation.</title>
        <authorList>
            <consortium name="The Broad Institute Genomics Platform"/>
            <consortium name="The Broad Institute Genome Sequencing Center for Infectious Disease"/>
            <person name="Wu L."/>
            <person name="Ma J."/>
        </authorList>
    </citation>
    <scope>NUCLEOTIDE SEQUENCE [LARGE SCALE GENOMIC DNA]</scope>
    <source>
        <strain evidence="2">IBRC-M 10906</strain>
    </source>
</reference>
<accession>A0ABW5W933</accession>
<keyword evidence="2" id="KW-1185">Reference proteome</keyword>
<protein>
    <submittedName>
        <fullName evidence="1">Uncharacterized protein</fullName>
    </submittedName>
</protein>
<dbReference type="EMBL" id="JBHUOF010000016">
    <property type="protein sequence ID" value="MFD2800442.1"/>
    <property type="molecule type" value="Genomic_DNA"/>
</dbReference>
<dbReference type="RefSeq" id="WP_377390219.1">
    <property type="nucleotide sequence ID" value="NZ_JBHSAN010000021.1"/>
</dbReference>
<gene>
    <name evidence="1" type="ORF">ACFS2C_13645</name>
</gene>